<proteinExistence type="inferred from homology"/>
<keyword evidence="2" id="KW-0614">Plasmid</keyword>
<dbReference type="PANTHER" id="PTHR10788">
    <property type="entry name" value="TREHALOSE-6-PHOSPHATE SYNTHASE"/>
    <property type="match status" value="1"/>
</dbReference>
<comment type="similarity">
    <text evidence="1">Belongs to the glycosyltransferase 20 family.</text>
</comment>
<dbReference type="InterPro" id="IPR001830">
    <property type="entry name" value="Glyco_trans_20"/>
</dbReference>
<dbReference type="Pfam" id="PF00982">
    <property type="entry name" value="Glyco_transf_20"/>
    <property type="match status" value="1"/>
</dbReference>
<protein>
    <submittedName>
        <fullName evidence="2">Trehalose-6-phosphate synthase</fullName>
    </submittedName>
</protein>
<dbReference type="SUPFAM" id="SSF53756">
    <property type="entry name" value="UDP-Glycosyltransferase/glycogen phosphorylase"/>
    <property type="match status" value="1"/>
</dbReference>
<dbReference type="AlphaFoldDB" id="A0A142I436"/>
<geneLocation type="plasmid" evidence="2">
    <name>pFB2.1</name>
</geneLocation>
<dbReference type="GO" id="GO:0003825">
    <property type="term" value="F:alpha,alpha-trehalose-phosphate synthase (UDP-forming) activity"/>
    <property type="evidence" value="ECO:0007669"/>
    <property type="project" value="TreeGrafter"/>
</dbReference>
<gene>
    <name evidence="2" type="ORF">LG71_27050</name>
</gene>
<reference evidence="2" key="1">
    <citation type="submission" date="2016-03" db="EMBL/GenBank/DDBJ databases">
        <authorList>
            <person name="Ploux O."/>
        </authorList>
    </citation>
    <scope>NUCLEOTIDE SEQUENCE</scope>
    <source>
        <strain evidence="2">FB2</strain>
        <plasmid evidence="2">pFB2.1</plasmid>
    </source>
</reference>
<sequence length="472" mass="54618">MSRLIILSNRSETRDKNIADPLLISLSQIFKKHPGLWFGWNGEISTARKSRAVQHVLKPGCQVFSWDLSPNEYDNYYQGYIHKVLWPIFHNRPDLACYKKEFFITWKTYNTDVVNAVISHIEKQDIVWVHDYHLLPSGKMLKDAGCQNQCGFFLHQPFPPGEVLRTVPEHDWLMQSLLQYDLIGFQSSADINNFLSYVLRYYRAERISTDAIQINGRLIKVGIFPCGIDNTLIDNINLDAEPVREYQRDVIISNDVISDISGIHYRLDAMRQLLNKYPQYIQDVSLLQISDPSREYPHSSPELNSRLERFCGEINGQYGDFSWYPVNYIHNGLCNRDVIYALYRKAHVAMFTPLSEGMSLCAKEFILAQDADNPGVLVLSEFSGAAEQLTEAITVNPYDAYNTSESLHSALMMPLHERKRRHSKLLAKVKRYDCYWWAKEFITRLQKTSHDAPSRMVLSGSHFGIFTPQKIY</sequence>
<evidence type="ECO:0000256" key="1">
    <source>
        <dbReference type="ARBA" id="ARBA00008799"/>
    </source>
</evidence>
<name>A0A142I436_PLUGE</name>
<evidence type="ECO:0000313" key="2">
    <source>
        <dbReference type="EMBL" id="AMR39401.1"/>
    </source>
</evidence>
<organism evidence="2">
    <name type="scientific">Pluralibacter gergoviae</name>
    <name type="common">Enterobacter gergoviae</name>
    <dbReference type="NCBI Taxonomy" id="61647"/>
    <lineage>
        <taxon>Bacteria</taxon>
        <taxon>Pseudomonadati</taxon>
        <taxon>Pseudomonadota</taxon>
        <taxon>Gammaproteobacteria</taxon>
        <taxon>Enterobacterales</taxon>
        <taxon>Enterobacteriaceae</taxon>
        <taxon>Pluralibacter</taxon>
    </lineage>
</organism>
<dbReference type="PANTHER" id="PTHR10788:SF106">
    <property type="entry name" value="BCDNA.GH08860"/>
    <property type="match status" value="1"/>
</dbReference>
<dbReference type="EMBL" id="CP014776">
    <property type="protein sequence ID" value="AMR39401.1"/>
    <property type="molecule type" value="Genomic_DNA"/>
</dbReference>
<accession>A0A142I436</accession>
<dbReference type="GO" id="GO:0005992">
    <property type="term" value="P:trehalose biosynthetic process"/>
    <property type="evidence" value="ECO:0007669"/>
    <property type="project" value="InterPro"/>
</dbReference>
<dbReference type="Gene3D" id="3.40.50.2000">
    <property type="entry name" value="Glycogen Phosphorylase B"/>
    <property type="match status" value="2"/>
</dbReference>
<dbReference type="CDD" id="cd03788">
    <property type="entry name" value="GT20_TPS"/>
    <property type="match status" value="1"/>
</dbReference>